<dbReference type="Proteomes" id="UP000257109">
    <property type="component" value="Unassembled WGS sequence"/>
</dbReference>
<name>A0A371GQZ7_MUCPR</name>
<feature type="region of interest" description="Disordered" evidence="1">
    <location>
        <begin position="90"/>
        <end position="140"/>
    </location>
</feature>
<feature type="region of interest" description="Disordered" evidence="1">
    <location>
        <begin position="1"/>
        <end position="39"/>
    </location>
</feature>
<feature type="compositionally biased region" description="Polar residues" evidence="1">
    <location>
        <begin position="12"/>
        <end position="38"/>
    </location>
</feature>
<gene>
    <name evidence="2" type="ORF">CR513_24825</name>
</gene>
<dbReference type="OrthoDB" id="1937287at2759"/>
<keyword evidence="3" id="KW-1185">Reference proteome</keyword>
<sequence>MPNIPYGAAGYQQPTPQYQASSFPPQQQRTPTQGNSPSLEDLMKQLATSNLEFQQSVSSSNIQFQQNMTATIQDLKMQIGQLANTVSELQSTGSSNLPSQLTLNPRGNASAVTLRSGKELPQLAQHQVPQPAEAESQSHP</sequence>
<accession>A0A371GQZ7</accession>
<proteinExistence type="predicted"/>
<dbReference type="EMBL" id="QJKJ01004725">
    <property type="protein sequence ID" value="RDX92981.1"/>
    <property type="molecule type" value="Genomic_DNA"/>
</dbReference>
<feature type="compositionally biased region" description="Polar residues" evidence="1">
    <location>
        <begin position="90"/>
        <end position="113"/>
    </location>
</feature>
<reference evidence="2" key="1">
    <citation type="submission" date="2018-05" db="EMBL/GenBank/DDBJ databases">
        <title>Draft genome of Mucuna pruriens seed.</title>
        <authorList>
            <person name="Nnadi N.E."/>
            <person name="Vos R."/>
            <person name="Hasami M.H."/>
            <person name="Devisetty U.K."/>
            <person name="Aguiy J.C."/>
        </authorList>
    </citation>
    <scope>NUCLEOTIDE SEQUENCE [LARGE SCALE GENOMIC DNA]</scope>
    <source>
        <strain evidence="2">JCA_2017</strain>
    </source>
</reference>
<feature type="non-terminal residue" evidence="2">
    <location>
        <position position="1"/>
    </location>
</feature>
<protein>
    <submittedName>
        <fullName evidence="2">Uncharacterized protein</fullName>
    </submittedName>
</protein>
<dbReference type="AlphaFoldDB" id="A0A371GQZ7"/>
<evidence type="ECO:0000256" key="1">
    <source>
        <dbReference type="SAM" id="MobiDB-lite"/>
    </source>
</evidence>
<evidence type="ECO:0000313" key="3">
    <source>
        <dbReference type="Proteomes" id="UP000257109"/>
    </source>
</evidence>
<comment type="caution">
    <text evidence="2">The sequence shown here is derived from an EMBL/GenBank/DDBJ whole genome shotgun (WGS) entry which is preliminary data.</text>
</comment>
<organism evidence="2 3">
    <name type="scientific">Mucuna pruriens</name>
    <name type="common">Velvet bean</name>
    <name type="synonym">Dolichos pruriens</name>
    <dbReference type="NCBI Taxonomy" id="157652"/>
    <lineage>
        <taxon>Eukaryota</taxon>
        <taxon>Viridiplantae</taxon>
        <taxon>Streptophyta</taxon>
        <taxon>Embryophyta</taxon>
        <taxon>Tracheophyta</taxon>
        <taxon>Spermatophyta</taxon>
        <taxon>Magnoliopsida</taxon>
        <taxon>eudicotyledons</taxon>
        <taxon>Gunneridae</taxon>
        <taxon>Pentapetalae</taxon>
        <taxon>rosids</taxon>
        <taxon>fabids</taxon>
        <taxon>Fabales</taxon>
        <taxon>Fabaceae</taxon>
        <taxon>Papilionoideae</taxon>
        <taxon>50 kb inversion clade</taxon>
        <taxon>NPAAA clade</taxon>
        <taxon>indigoferoid/millettioid clade</taxon>
        <taxon>Phaseoleae</taxon>
        <taxon>Mucuna</taxon>
    </lineage>
</organism>
<evidence type="ECO:0000313" key="2">
    <source>
        <dbReference type="EMBL" id="RDX92981.1"/>
    </source>
</evidence>